<name>A0A8T1K146_9STRA</name>
<protein>
    <submittedName>
        <fullName evidence="3">Uncharacterized protein</fullName>
    </submittedName>
</protein>
<dbReference type="EMBL" id="RCMK01000700">
    <property type="protein sequence ID" value="KAG2915515.1"/>
    <property type="molecule type" value="Genomic_DNA"/>
</dbReference>
<proteinExistence type="predicted"/>
<evidence type="ECO:0000313" key="4">
    <source>
        <dbReference type="Proteomes" id="UP000760860"/>
    </source>
</evidence>
<comment type="caution">
    <text evidence="3">The sequence shown here is derived from an EMBL/GenBank/DDBJ whole genome shotgun (WGS) entry which is preliminary data.</text>
</comment>
<accession>A0A8T1K146</accession>
<evidence type="ECO:0000313" key="3">
    <source>
        <dbReference type="EMBL" id="KAG3213763.1"/>
    </source>
</evidence>
<gene>
    <name evidence="1" type="ORF">PC113_g16946</name>
    <name evidence="2" type="ORF">PC117_g17980</name>
    <name evidence="3" type="ORF">PC129_g15320</name>
</gene>
<dbReference type="Proteomes" id="UP000735874">
    <property type="component" value="Unassembled WGS sequence"/>
</dbReference>
<reference evidence="3" key="1">
    <citation type="submission" date="2018-05" db="EMBL/GenBank/DDBJ databases">
        <title>Effector identification in a new, highly contiguous assembly of the strawberry crown rot pathogen Phytophthora cactorum.</title>
        <authorList>
            <person name="Armitage A.D."/>
            <person name="Nellist C.F."/>
            <person name="Bates H."/>
            <person name="Vickerstaff R.J."/>
            <person name="Harrison R.J."/>
        </authorList>
    </citation>
    <scope>NUCLEOTIDE SEQUENCE</scope>
    <source>
        <strain evidence="1">15-7</strain>
        <strain evidence="2">4040</strain>
        <strain evidence="3">P421</strain>
    </source>
</reference>
<dbReference type="Proteomes" id="UP000760860">
    <property type="component" value="Unassembled WGS sequence"/>
</dbReference>
<dbReference type="AlphaFoldDB" id="A0A8T1K146"/>
<evidence type="ECO:0000313" key="1">
    <source>
        <dbReference type="EMBL" id="KAG2850259.1"/>
    </source>
</evidence>
<sequence length="61" mass="6726">MLPEYVVNGIKAGAKVILHDAGLRFGFPDITTIANIYNCSSQSVLNVLSGKPRLRPDRRIE</sequence>
<dbReference type="EMBL" id="RCMV01000700">
    <property type="protein sequence ID" value="KAG3213763.1"/>
    <property type="molecule type" value="Genomic_DNA"/>
</dbReference>
<dbReference type="VEuPathDB" id="FungiDB:PC110_g20239"/>
<organism evidence="3 4">
    <name type="scientific">Phytophthora cactorum</name>
    <dbReference type="NCBI Taxonomy" id="29920"/>
    <lineage>
        <taxon>Eukaryota</taxon>
        <taxon>Sar</taxon>
        <taxon>Stramenopiles</taxon>
        <taxon>Oomycota</taxon>
        <taxon>Peronosporomycetes</taxon>
        <taxon>Peronosporales</taxon>
        <taxon>Peronosporaceae</taxon>
        <taxon>Phytophthora</taxon>
    </lineage>
</organism>
<evidence type="ECO:0000313" key="2">
    <source>
        <dbReference type="EMBL" id="KAG2915515.1"/>
    </source>
</evidence>
<dbReference type="EMBL" id="RCMG01000701">
    <property type="protein sequence ID" value="KAG2850259.1"/>
    <property type="molecule type" value="Genomic_DNA"/>
</dbReference>
<dbReference type="Proteomes" id="UP000736787">
    <property type="component" value="Unassembled WGS sequence"/>
</dbReference>